<keyword evidence="8 12" id="KW-0798">TonB box</keyword>
<proteinExistence type="inferred from homology"/>
<evidence type="ECO:0000256" key="5">
    <source>
        <dbReference type="ARBA" id="ARBA00022692"/>
    </source>
</evidence>
<evidence type="ECO:0000313" key="16">
    <source>
        <dbReference type="EMBL" id="SNR67000.1"/>
    </source>
</evidence>
<keyword evidence="3 11" id="KW-1134">Transmembrane beta strand</keyword>
<dbReference type="Gene3D" id="2.40.170.20">
    <property type="entry name" value="TonB-dependent receptor, beta-barrel domain"/>
    <property type="match status" value="1"/>
</dbReference>
<evidence type="ECO:0000256" key="6">
    <source>
        <dbReference type="ARBA" id="ARBA00023004"/>
    </source>
</evidence>
<comment type="subcellular location">
    <subcellularLocation>
        <location evidence="1 11">Cell outer membrane</location>
        <topology evidence="1 11">Multi-pass membrane protein</topology>
    </subcellularLocation>
</comment>
<keyword evidence="9 11" id="KW-0472">Membrane</keyword>
<evidence type="ECO:0000256" key="4">
    <source>
        <dbReference type="ARBA" id="ARBA00022496"/>
    </source>
</evidence>
<dbReference type="Pfam" id="PF07715">
    <property type="entry name" value="Plug"/>
    <property type="match status" value="1"/>
</dbReference>
<name>A0A238Y7L0_9BACT</name>
<keyword evidence="10 11" id="KW-0998">Cell outer membrane</keyword>
<evidence type="ECO:0000256" key="8">
    <source>
        <dbReference type="ARBA" id="ARBA00023077"/>
    </source>
</evidence>
<dbReference type="PROSITE" id="PS52016">
    <property type="entry name" value="TONB_DEPENDENT_REC_3"/>
    <property type="match status" value="1"/>
</dbReference>
<dbReference type="CDD" id="cd01347">
    <property type="entry name" value="ligand_gated_channel"/>
    <property type="match status" value="1"/>
</dbReference>
<evidence type="ECO:0000256" key="10">
    <source>
        <dbReference type="ARBA" id="ARBA00023237"/>
    </source>
</evidence>
<dbReference type="GO" id="GO:0009279">
    <property type="term" value="C:cell outer membrane"/>
    <property type="evidence" value="ECO:0007669"/>
    <property type="project" value="UniProtKB-SubCell"/>
</dbReference>
<evidence type="ECO:0000256" key="2">
    <source>
        <dbReference type="ARBA" id="ARBA00022448"/>
    </source>
</evidence>
<evidence type="ECO:0000256" key="7">
    <source>
        <dbReference type="ARBA" id="ARBA00023065"/>
    </source>
</evidence>
<dbReference type="InterPro" id="IPR000531">
    <property type="entry name" value="Beta-barrel_TonB"/>
</dbReference>
<accession>A0A238Y7L0</accession>
<evidence type="ECO:0000259" key="15">
    <source>
        <dbReference type="Pfam" id="PF07715"/>
    </source>
</evidence>
<evidence type="ECO:0000256" key="11">
    <source>
        <dbReference type="PROSITE-ProRule" id="PRU01360"/>
    </source>
</evidence>
<dbReference type="PANTHER" id="PTHR32552:SF81">
    <property type="entry name" value="TONB-DEPENDENT OUTER MEMBRANE RECEPTOR"/>
    <property type="match status" value="1"/>
</dbReference>
<keyword evidence="17" id="KW-1185">Reference proteome</keyword>
<dbReference type="InterPro" id="IPR039426">
    <property type="entry name" value="TonB-dep_rcpt-like"/>
</dbReference>
<evidence type="ECO:0000259" key="14">
    <source>
        <dbReference type="Pfam" id="PF00593"/>
    </source>
</evidence>
<keyword evidence="5 11" id="KW-0812">Transmembrane</keyword>
<keyword evidence="13" id="KW-0732">Signal</keyword>
<feature type="domain" description="TonB-dependent receptor plug" evidence="15">
    <location>
        <begin position="49"/>
        <end position="153"/>
    </location>
</feature>
<feature type="domain" description="TonB-dependent receptor-like beta-barrel" evidence="14">
    <location>
        <begin position="375"/>
        <end position="648"/>
    </location>
</feature>
<evidence type="ECO:0000256" key="13">
    <source>
        <dbReference type="SAM" id="SignalP"/>
    </source>
</evidence>
<evidence type="ECO:0000256" key="1">
    <source>
        <dbReference type="ARBA" id="ARBA00004571"/>
    </source>
</evidence>
<dbReference type="GO" id="GO:0006826">
    <property type="term" value="P:iron ion transport"/>
    <property type="evidence" value="ECO:0007669"/>
    <property type="project" value="UniProtKB-KW"/>
</dbReference>
<dbReference type="InterPro" id="IPR012910">
    <property type="entry name" value="Plug_dom"/>
</dbReference>
<dbReference type="PROSITE" id="PS51257">
    <property type="entry name" value="PROKAR_LIPOPROTEIN"/>
    <property type="match status" value="1"/>
</dbReference>
<protein>
    <submittedName>
        <fullName evidence="16">Iron complex outermembrane recepter protein</fullName>
    </submittedName>
</protein>
<keyword evidence="2 11" id="KW-0813">Transport</keyword>
<dbReference type="Proteomes" id="UP000198324">
    <property type="component" value="Unassembled WGS sequence"/>
</dbReference>
<gene>
    <name evidence="16" type="ORF">SAMN04488503_0753</name>
</gene>
<dbReference type="RefSeq" id="WP_179216863.1">
    <property type="nucleotide sequence ID" value="NZ_FZOC01000001.1"/>
</dbReference>
<dbReference type="SUPFAM" id="SSF56935">
    <property type="entry name" value="Porins"/>
    <property type="match status" value="1"/>
</dbReference>
<dbReference type="AlphaFoldDB" id="A0A238Y7L0"/>
<feature type="chain" id="PRO_5012172812" evidence="13">
    <location>
        <begin position="28"/>
        <end position="682"/>
    </location>
</feature>
<evidence type="ECO:0000256" key="9">
    <source>
        <dbReference type="ARBA" id="ARBA00023136"/>
    </source>
</evidence>
<dbReference type="PANTHER" id="PTHR32552">
    <property type="entry name" value="FERRICHROME IRON RECEPTOR-RELATED"/>
    <property type="match status" value="1"/>
</dbReference>
<sequence length="682" mass="74931">MRDTTQHPFAAAALAACLALATGSAQAGEPQPFTIETVKVTAEKCEQDTQKIPASVTAYTAEQAADLGIGDTQSLFAATPNLFMAKSGPKASLGSYGSIRGVGFMHGTSPSFGFYVDDVYYSNFDVALFDLERVEVLKGPQGTLYGRNAEAGVINVVTRKPGPDWESRLEAGYASNAARSLSGALGGAVIKDVLTMRLSGRYEASDGYFNNVHTGNSDANRNEDFDGRLSIDWQPDSPWRVQWVAEGQSYEDNYAEFAPMSWIKDNPHKVSLDHDGRARKHAGGVSMRAERALDGMRLVSVSALRDESTRMVQDGDFTPVDIAYKYAEKDVLLLSEELRLSSDAPGPFKWLAGLYAFHEQDDLSTWMERHMGVTGTFHQQGDTETLGAAAFGQGSYTLWDTLTFTLGLRYDHERKEYDYLWRGGAFMGIADRSGDTDKAFNSWSPKLAVDYRLTDDVLAYAGVSRGFKSGGFNLKADPGSAYDAEYSWNYETGIKSDWLDKRLQANLALFIIKRSDQQVEIPSYPNFTIVNAASSTSKGVELELKARPLPGLDITGGFGWVHATFDSFNYAGADYSGKRNPSVPGYTAMLAATWRFQNGLLLGADYRRTGRQYFDLANTRAQGEYQTVGARVGYEAEGYEATLWVRNLFNANYATRAFQSGNAWYARAGEPLTCGLTVGLRF</sequence>
<organism evidence="16 17">
    <name type="scientific">Humidesulfovibrio mexicanus</name>
    <dbReference type="NCBI Taxonomy" id="147047"/>
    <lineage>
        <taxon>Bacteria</taxon>
        <taxon>Pseudomonadati</taxon>
        <taxon>Thermodesulfobacteriota</taxon>
        <taxon>Desulfovibrionia</taxon>
        <taxon>Desulfovibrionales</taxon>
        <taxon>Desulfovibrionaceae</taxon>
        <taxon>Humidesulfovibrio</taxon>
    </lineage>
</organism>
<evidence type="ECO:0000256" key="12">
    <source>
        <dbReference type="RuleBase" id="RU003357"/>
    </source>
</evidence>
<keyword evidence="6" id="KW-0408">Iron</keyword>
<evidence type="ECO:0000313" key="17">
    <source>
        <dbReference type="Proteomes" id="UP000198324"/>
    </source>
</evidence>
<dbReference type="EMBL" id="FZOC01000001">
    <property type="protein sequence ID" value="SNR67000.1"/>
    <property type="molecule type" value="Genomic_DNA"/>
</dbReference>
<keyword evidence="4" id="KW-0410">Iron transport</keyword>
<dbReference type="Pfam" id="PF00593">
    <property type="entry name" value="TonB_dep_Rec_b-barrel"/>
    <property type="match status" value="1"/>
</dbReference>
<keyword evidence="7" id="KW-0406">Ion transport</keyword>
<dbReference type="InterPro" id="IPR036942">
    <property type="entry name" value="Beta-barrel_TonB_sf"/>
</dbReference>
<feature type="signal peptide" evidence="13">
    <location>
        <begin position="1"/>
        <end position="27"/>
    </location>
</feature>
<reference evidence="16 17" key="1">
    <citation type="submission" date="2017-06" db="EMBL/GenBank/DDBJ databases">
        <authorList>
            <person name="Kim H.J."/>
            <person name="Triplett B.A."/>
        </authorList>
    </citation>
    <scope>NUCLEOTIDE SEQUENCE [LARGE SCALE GENOMIC DNA]</scope>
    <source>
        <strain evidence="16 17">DSM 13116</strain>
    </source>
</reference>
<comment type="similarity">
    <text evidence="11 12">Belongs to the TonB-dependent receptor family.</text>
</comment>
<evidence type="ECO:0000256" key="3">
    <source>
        <dbReference type="ARBA" id="ARBA00022452"/>
    </source>
</evidence>